<dbReference type="EMBL" id="MU007092">
    <property type="protein sequence ID" value="KAF2422165.1"/>
    <property type="molecule type" value="Genomic_DNA"/>
</dbReference>
<keyword evidence="1" id="KW-0472">Membrane</keyword>
<feature type="transmembrane region" description="Helical" evidence="1">
    <location>
        <begin position="219"/>
        <end position="240"/>
    </location>
</feature>
<sequence>MSAGGPPVSTSQVNPYNYTIINGQIFTPGLAIVDAPQPNTPLGGDFLQVALDVSYNGAIGQPPYLKGASSMIYNITIFLASYATGKNFTISNGTASAGNASLEDILATEPGSTVKHVNWTWPDCLIGNGPTSGSRTGNQSARGSYNISMHQAFRLNGSDYYTIFDLPIQVTNEIRDNGSRPSCDLLNNPLLANQQVNATGPRLALPYVVPKFTKGAATILSPSLLMLGCSWFAFGLASLLS</sequence>
<keyword evidence="1" id="KW-1133">Transmembrane helix</keyword>
<comment type="caution">
    <text evidence="2">The sequence shown here is derived from an EMBL/GenBank/DDBJ whole genome shotgun (WGS) entry which is preliminary data.</text>
</comment>
<gene>
    <name evidence="2" type="ORF">EJ08DRAFT_640987</name>
</gene>
<name>A0A9P4TU93_9PEZI</name>
<protein>
    <submittedName>
        <fullName evidence="2">Uncharacterized protein</fullName>
    </submittedName>
</protein>
<proteinExistence type="predicted"/>
<dbReference type="Proteomes" id="UP000800235">
    <property type="component" value="Unassembled WGS sequence"/>
</dbReference>
<evidence type="ECO:0000313" key="3">
    <source>
        <dbReference type="Proteomes" id="UP000800235"/>
    </source>
</evidence>
<evidence type="ECO:0000313" key="2">
    <source>
        <dbReference type="EMBL" id="KAF2422165.1"/>
    </source>
</evidence>
<dbReference type="OrthoDB" id="3267335at2759"/>
<keyword evidence="1" id="KW-0812">Transmembrane</keyword>
<dbReference type="AlphaFoldDB" id="A0A9P4TU93"/>
<reference evidence="2" key="1">
    <citation type="journal article" date="2020" name="Stud. Mycol.">
        <title>101 Dothideomycetes genomes: a test case for predicting lifestyles and emergence of pathogens.</title>
        <authorList>
            <person name="Haridas S."/>
            <person name="Albert R."/>
            <person name="Binder M."/>
            <person name="Bloem J."/>
            <person name="Labutti K."/>
            <person name="Salamov A."/>
            <person name="Andreopoulos B."/>
            <person name="Baker S."/>
            <person name="Barry K."/>
            <person name="Bills G."/>
            <person name="Bluhm B."/>
            <person name="Cannon C."/>
            <person name="Castanera R."/>
            <person name="Culley D."/>
            <person name="Daum C."/>
            <person name="Ezra D."/>
            <person name="Gonzalez J."/>
            <person name="Henrissat B."/>
            <person name="Kuo A."/>
            <person name="Liang C."/>
            <person name="Lipzen A."/>
            <person name="Lutzoni F."/>
            <person name="Magnuson J."/>
            <person name="Mondo S."/>
            <person name="Nolan M."/>
            <person name="Ohm R."/>
            <person name="Pangilinan J."/>
            <person name="Park H.-J."/>
            <person name="Ramirez L."/>
            <person name="Alfaro M."/>
            <person name="Sun H."/>
            <person name="Tritt A."/>
            <person name="Yoshinaga Y."/>
            <person name="Zwiers L.-H."/>
            <person name="Turgeon B."/>
            <person name="Goodwin S."/>
            <person name="Spatafora J."/>
            <person name="Crous P."/>
            <person name="Grigoriev I."/>
        </authorList>
    </citation>
    <scope>NUCLEOTIDE SEQUENCE</scope>
    <source>
        <strain evidence="2">CBS 130266</strain>
    </source>
</reference>
<evidence type="ECO:0000256" key="1">
    <source>
        <dbReference type="SAM" id="Phobius"/>
    </source>
</evidence>
<organism evidence="2 3">
    <name type="scientific">Tothia fuscella</name>
    <dbReference type="NCBI Taxonomy" id="1048955"/>
    <lineage>
        <taxon>Eukaryota</taxon>
        <taxon>Fungi</taxon>
        <taxon>Dikarya</taxon>
        <taxon>Ascomycota</taxon>
        <taxon>Pezizomycotina</taxon>
        <taxon>Dothideomycetes</taxon>
        <taxon>Pleosporomycetidae</taxon>
        <taxon>Venturiales</taxon>
        <taxon>Cylindrosympodiaceae</taxon>
        <taxon>Tothia</taxon>
    </lineage>
</organism>
<accession>A0A9P4TU93</accession>
<keyword evidence="3" id="KW-1185">Reference proteome</keyword>